<evidence type="ECO:0000256" key="1">
    <source>
        <dbReference type="SAM" id="MobiDB-lite"/>
    </source>
</evidence>
<dbReference type="GeneTree" id="ENSGT00950000183027"/>
<feature type="compositionally biased region" description="Polar residues" evidence="1">
    <location>
        <begin position="144"/>
        <end position="159"/>
    </location>
</feature>
<dbReference type="VGNC" id="VGNC:13551">
    <property type="gene designation" value="MYOZ3"/>
</dbReference>
<name>A0A2I3TTU7_PANTR</name>
<evidence type="ECO:0000313" key="2">
    <source>
        <dbReference type="Ensembl" id="ENSPTRP00000092695.1"/>
    </source>
</evidence>
<reference evidence="2" key="3">
    <citation type="submission" date="2025-09" db="UniProtKB">
        <authorList>
            <consortium name="Ensembl"/>
        </authorList>
    </citation>
    <scope>IDENTIFICATION</scope>
</reference>
<accession>A0A2I3TTU7</accession>
<proteinExistence type="predicted"/>
<reference evidence="2" key="2">
    <citation type="submission" date="2025-08" db="UniProtKB">
        <authorList>
            <consortium name="Ensembl"/>
        </authorList>
    </citation>
    <scope>IDENTIFICATION</scope>
</reference>
<dbReference type="Bgee" id="ENSPTRG00000017421">
    <property type="expression patterns" value="Expressed in skeletal muscle tissue and 14 other cell types or tissues"/>
</dbReference>
<feature type="region of interest" description="Disordered" evidence="1">
    <location>
        <begin position="69"/>
        <end position="159"/>
    </location>
</feature>
<reference evidence="2 3" key="1">
    <citation type="journal article" date="2005" name="Nature">
        <title>Initial sequence of the chimpanzee genome and comparison with the human genome.</title>
        <authorList>
            <consortium name="Chimpanzee sequencing and analysis consortium"/>
        </authorList>
    </citation>
    <scope>NUCLEOTIDE SEQUENCE [LARGE SCALE GENOMIC DNA]</scope>
</reference>
<keyword evidence="3" id="KW-1185">Reference proteome</keyword>
<dbReference type="Proteomes" id="UP000002277">
    <property type="component" value="Chromosome 5"/>
</dbReference>
<dbReference type="AlphaFoldDB" id="A0A2I3TTU7"/>
<dbReference type="EMBL" id="AACZ04059119">
    <property type="status" value="NOT_ANNOTATED_CDS"/>
    <property type="molecule type" value="Genomic_DNA"/>
</dbReference>
<dbReference type="Ensembl" id="ENSPTRT00000078637.1">
    <property type="protein sequence ID" value="ENSPTRP00000092695.1"/>
    <property type="gene ID" value="ENSPTRG00000017421.6"/>
</dbReference>
<evidence type="ECO:0000313" key="4">
    <source>
        <dbReference type="VGNC" id="VGNC:13551"/>
    </source>
</evidence>
<sequence>MGRGLLCWSNCGIPFPHSSPLTPIFPPPTASAEWGWGEVGLGTEGGRTEALPSPSAPRLCGAAEGCPAREVQPHRHPQGLPLPLAGVRQLPGLPERWPKSHPQPQRLPKFQQDPGAIWRTPRGGHFSQARHPLHPGAPQWLGTPPSQTQLQQSGPGLGP</sequence>
<evidence type="ECO:0000313" key="3">
    <source>
        <dbReference type="Proteomes" id="UP000002277"/>
    </source>
</evidence>
<organism evidence="2 3">
    <name type="scientific">Pan troglodytes</name>
    <name type="common">Chimpanzee</name>
    <dbReference type="NCBI Taxonomy" id="9598"/>
    <lineage>
        <taxon>Eukaryota</taxon>
        <taxon>Metazoa</taxon>
        <taxon>Chordata</taxon>
        <taxon>Craniata</taxon>
        <taxon>Vertebrata</taxon>
        <taxon>Euteleostomi</taxon>
        <taxon>Mammalia</taxon>
        <taxon>Eutheria</taxon>
        <taxon>Euarchontoglires</taxon>
        <taxon>Primates</taxon>
        <taxon>Haplorrhini</taxon>
        <taxon>Catarrhini</taxon>
        <taxon>Hominidae</taxon>
        <taxon>Pan</taxon>
    </lineage>
</organism>
<gene>
    <name evidence="2 4" type="primary">MYOZ3</name>
</gene>
<protein>
    <submittedName>
        <fullName evidence="2">Myozenin 3</fullName>
    </submittedName>
</protein>